<evidence type="ECO:0000256" key="1">
    <source>
        <dbReference type="SAM" id="Phobius"/>
    </source>
</evidence>
<feature type="transmembrane region" description="Helical" evidence="1">
    <location>
        <begin position="164"/>
        <end position="187"/>
    </location>
</feature>
<dbReference type="AlphaFoldDB" id="Q7UKR8"/>
<feature type="transmembrane region" description="Helical" evidence="1">
    <location>
        <begin position="246"/>
        <end position="273"/>
    </location>
</feature>
<dbReference type="PATRIC" id="fig|243090.15.peg.4809"/>
<dbReference type="EnsemblBacteria" id="CAD76564">
    <property type="protein sequence ID" value="CAD76564"/>
    <property type="gene ID" value="RB9989"/>
</dbReference>
<dbReference type="OrthoDB" id="260678at2"/>
<dbReference type="HOGENOM" id="CLU_769203_0_0_0"/>
<organism evidence="2 3">
    <name type="scientific">Rhodopirellula baltica (strain DSM 10527 / NCIMB 13988 / SH1)</name>
    <dbReference type="NCBI Taxonomy" id="243090"/>
    <lineage>
        <taxon>Bacteria</taxon>
        <taxon>Pseudomonadati</taxon>
        <taxon>Planctomycetota</taxon>
        <taxon>Planctomycetia</taxon>
        <taxon>Pirellulales</taxon>
        <taxon>Pirellulaceae</taxon>
        <taxon>Rhodopirellula</taxon>
    </lineage>
</organism>
<dbReference type="STRING" id="243090.RB9989"/>
<dbReference type="InParanoid" id="Q7UKR8"/>
<feature type="transmembrane region" description="Helical" evidence="1">
    <location>
        <begin position="97"/>
        <end position="116"/>
    </location>
</feature>
<feature type="transmembrane region" description="Helical" evidence="1">
    <location>
        <begin position="65"/>
        <end position="85"/>
    </location>
</feature>
<feature type="transmembrane region" description="Helical" evidence="1">
    <location>
        <begin position="208"/>
        <end position="226"/>
    </location>
</feature>
<protein>
    <submittedName>
        <fullName evidence="2">Uncharacterized protein</fullName>
    </submittedName>
</protein>
<evidence type="ECO:0000313" key="2">
    <source>
        <dbReference type="EMBL" id="CAD76564.1"/>
    </source>
</evidence>
<feature type="transmembrane region" description="Helical" evidence="1">
    <location>
        <begin position="311"/>
        <end position="334"/>
    </location>
</feature>
<keyword evidence="1" id="KW-0472">Membrane</keyword>
<name>Q7UKR8_RHOBA</name>
<reference evidence="2 3" key="1">
    <citation type="journal article" date="2003" name="Proc. Natl. Acad. Sci. U.S.A.">
        <title>Complete genome sequence of the marine planctomycete Pirellula sp. strain 1.</title>
        <authorList>
            <person name="Gloeckner F.O."/>
            <person name="Kube M."/>
            <person name="Bauer M."/>
            <person name="Teeling H."/>
            <person name="Lombardot T."/>
            <person name="Ludwig W."/>
            <person name="Gade D."/>
            <person name="Beck A."/>
            <person name="Borzym K."/>
            <person name="Heitmann K."/>
            <person name="Rabus R."/>
            <person name="Schlesner H."/>
            <person name="Amann R."/>
            <person name="Reinhardt R."/>
        </authorList>
    </citation>
    <scope>NUCLEOTIDE SEQUENCE [LARGE SCALE GENOMIC DNA]</scope>
    <source>
        <strain evidence="3">DSM 10527 / NCIMB 13988 / SH1</strain>
    </source>
</reference>
<gene>
    <name evidence="2" type="ordered locus">RB9989</name>
</gene>
<keyword evidence="1" id="KW-0812">Transmembrane</keyword>
<proteinExistence type="predicted"/>
<keyword evidence="1" id="KW-1133">Transmembrane helix</keyword>
<sequence length="360" mass="41072">MITSRRLSETLSFASLREPRLVRFYPIIPADLLKWKRASNRWMNSDLQWSGSFTMRPSMTPTQRIARLQWFALGLLAFGAVIQFLGNGAPAEVVSSLVMTTGFMWFITWSAIRCVLCPGRIWIDVLKTWLVSHALLLLLTTAHVLSLWVEGRSARAADWPDHLALLSATSFATTISLLATMFWVGGWKLFRIRLRDRVSGDPITPAKVSLVDLMLLTTVVAVYITVARLQQKLVFEPNEEFLGPSFVFVIVLIFSLTAGLMGWFVVLLPTWISMARHWSVLRRRIAWTAFYLAWAVLAAIAWIGNWTEPDFWITFSVTAGWIACNLILVQWLVVKHPTFIGIEWYRLSKLRSEKATDPLR</sequence>
<dbReference type="Proteomes" id="UP000001025">
    <property type="component" value="Chromosome"/>
</dbReference>
<dbReference type="EMBL" id="BX294150">
    <property type="protein sequence ID" value="CAD76564.1"/>
    <property type="molecule type" value="Genomic_DNA"/>
</dbReference>
<keyword evidence="3" id="KW-1185">Reference proteome</keyword>
<feature type="transmembrane region" description="Helical" evidence="1">
    <location>
        <begin position="285"/>
        <end position="305"/>
    </location>
</feature>
<accession>Q7UKR8</accession>
<evidence type="ECO:0000313" key="3">
    <source>
        <dbReference type="Proteomes" id="UP000001025"/>
    </source>
</evidence>
<dbReference type="KEGG" id="rba:RB9989"/>
<feature type="transmembrane region" description="Helical" evidence="1">
    <location>
        <begin position="128"/>
        <end position="149"/>
    </location>
</feature>